<keyword evidence="4" id="KW-0677">Repeat</keyword>
<dbReference type="Proteomes" id="UP001274896">
    <property type="component" value="Unassembled WGS sequence"/>
</dbReference>
<evidence type="ECO:0000256" key="11">
    <source>
        <dbReference type="SAM" id="MobiDB-lite"/>
    </source>
</evidence>
<evidence type="ECO:0000313" key="12">
    <source>
        <dbReference type="EMBL" id="KAK3548784.1"/>
    </source>
</evidence>
<evidence type="ECO:0000256" key="5">
    <source>
        <dbReference type="ARBA" id="ARBA00022771"/>
    </source>
</evidence>
<accession>A0AAE0RCQ9</accession>
<evidence type="ECO:0000256" key="7">
    <source>
        <dbReference type="ARBA" id="ARBA00023015"/>
    </source>
</evidence>
<keyword evidence="7" id="KW-0805">Transcription regulation</keyword>
<keyword evidence="9" id="KW-0804">Transcription</keyword>
<keyword evidence="6" id="KW-0862">Zinc</keyword>
<evidence type="ECO:0000256" key="1">
    <source>
        <dbReference type="ARBA" id="ARBA00022473"/>
    </source>
</evidence>
<dbReference type="PANTHER" id="PTHR12487">
    <property type="entry name" value="TEASHIRT-RELATED"/>
    <property type="match status" value="1"/>
</dbReference>
<dbReference type="AlphaFoldDB" id="A0AAE0RCQ9"/>
<keyword evidence="3" id="KW-0479">Metal-binding</keyword>
<keyword evidence="8" id="KW-0238">DNA-binding</keyword>
<feature type="compositionally biased region" description="Basic and acidic residues" evidence="11">
    <location>
        <begin position="73"/>
        <end position="85"/>
    </location>
</feature>
<evidence type="ECO:0000256" key="4">
    <source>
        <dbReference type="ARBA" id="ARBA00022737"/>
    </source>
</evidence>
<proteinExistence type="predicted"/>
<keyword evidence="1" id="KW-0217">Developmental protein</keyword>
<dbReference type="InterPro" id="IPR027008">
    <property type="entry name" value="Teashirt_fam"/>
</dbReference>
<keyword evidence="2" id="KW-0678">Repressor</keyword>
<name>A0AAE0RCQ9_9TELE</name>
<gene>
    <name evidence="12" type="ORF">QTP70_020662</name>
</gene>
<evidence type="ECO:0000256" key="3">
    <source>
        <dbReference type="ARBA" id="ARBA00022723"/>
    </source>
</evidence>
<evidence type="ECO:0000256" key="2">
    <source>
        <dbReference type="ARBA" id="ARBA00022491"/>
    </source>
</evidence>
<evidence type="ECO:0000256" key="9">
    <source>
        <dbReference type="ARBA" id="ARBA00023163"/>
    </source>
</evidence>
<dbReference type="GO" id="GO:0008270">
    <property type="term" value="F:zinc ion binding"/>
    <property type="evidence" value="ECO:0007669"/>
    <property type="project" value="UniProtKB-KW"/>
</dbReference>
<dbReference type="EMBL" id="JAUCMX010000004">
    <property type="protein sequence ID" value="KAK3548784.1"/>
    <property type="molecule type" value="Genomic_DNA"/>
</dbReference>
<evidence type="ECO:0000256" key="6">
    <source>
        <dbReference type="ARBA" id="ARBA00022833"/>
    </source>
</evidence>
<dbReference type="GO" id="GO:0000981">
    <property type="term" value="F:DNA-binding transcription factor activity, RNA polymerase II-specific"/>
    <property type="evidence" value="ECO:0007669"/>
    <property type="project" value="TreeGrafter"/>
</dbReference>
<feature type="compositionally biased region" description="Basic and acidic residues" evidence="11">
    <location>
        <begin position="47"/>
        <end position="63"/>
    </location>
</feature>
<evidence type="ECO:0000256" key="10">
    <source>
        <dbReference type="ARBA" id="ARBA00023242"/>
    </source>
</evidence>
<feature type="compositionally biased region" description="Basic and acidic residues" evidence="11">
    <location>
        <begin position="26"/>
        <end position="35"/>
    </location>
</feature>
<organism evidence="12 13">
    <name type="scientific">Hemibagrus guttatus</name>
    <dbReference type="NCBI Taxonomy" id="175788"/>
    <lineage>
        <taxon>Eukaryota</taxon>
        <taxon>Metazoa</taxon>
        <taxon>Chordata</taxon>
        <taxon>Craniata</taxon>
        <taxon>Vertebrata</taxon>
        <taxon>Euteleostomi</taxon>
        <taxon>Actinopterygii</taxon>
        <taxon>Neopterygii</taxon>
        <taxon>Teleostei</taxon>
        <taxon>Ostariophysi</taxon>
        <taxon>Siluriformes</taxon>
        <taxon>Bagridae</taxon>
        <taxon>Hemibagrus</taxon>
    </lineage>
</organism>
<keyword evidence="13" id="KW-1185">Reference proteome</keyword>
<comment type="caution">
    <text evidence="12">The sequence shown here is derived from an EMBL/GenBank/DDBJ whole genome shotgun (WGS) entry which is preliminary data.</text>
</comment>
<keyword evidence="10" id="KW-0539">Nucleus</keyword>
<dbReference type="GO" id="GO:0003677">
    <property type="term" value="F:DNA binding"/>
    <property type="evidence" value="ECO:0007669"/>
    <property type="project" value="UniProtKB-KW"/>
</dbReference>
<keyword evidence="5" id="KW-0863">Zinc-finger</keyword>
<protein>
    <submittedName>
        <fullName evidence="12">Uncharacterized protein</fullName>
    </submittedName>
</protein>
<dbReference type="GO" id="GO:0005634">
    <property type="term" value="C:nucleus"/>
    <property type="evidence" value="ECO:0007669"/>
    <property type="project" value="TreeGrafter"/>
</dbReference>
<feature type="region of interest" description="Disordered" evidence="11">
    <location>
        <begin position="1"/>
        <end position="96"/>
    </location>
</feature>
<feature type="compositionally biased region" description="Basic residues" evidence="11">
    <location>
        <begin position="1"/>
        <end position="10"/>
    </location>
</feature>
<evidence type="ECO:0000256" key="8">
    <source>
        <dbReference type="ARBA" id="ARBA00023125"/>
    </source>
</evidence>
<dbReference type="PANTHER" id="PTHR12487:SF5">
    <property type="entry name" value="TEASHIRT HOMOLOG 3"/>
    <property type="match status" value="1"/>
</dbReference>
<sequence length="195" mass="22322">MARRKQRAPKRAPAYDSEDVEGPARQNEDFAKEDSTTTETPLVHMNDTGHYRDDNHEKADKGAKSWSKPRKRSLMEMEGKEDAQKQKIKAQKKKEAAKTLQDSYFHKMNKKHAKEQLMKNQEQESKVENAELIADKEKQNYAKDVIQKAIFLVFDFLPVPDHAFPVLCYLPTTSAHGSYPSVTAVTEYFGNFGSI</sequence>
<evidence type="ECO:0000313" key="13">
    <source>
        <dbReference type="Proteomes" id="UP001274896"/>
    </source>
</evidence>
<reference evidence="12" key="1">
    <citation type="submission" date="2023-06" db="EMBL/GenBank/DDBJ databases">
        <title>Male Hemibagrus guttatus genome.</title>
        <authorList>
            <person name="Bian C."/>
        </authorList>
    </citation>
    <scope>NUCLEOTIDE SEQUENCE</scope>
    <source>
        <strain evidence="12">Male_cb2023</strain>
        <tissue evidence="12">Muscle</tissue>
    </source>
</reference>